<keyword evidence="3" id="KW-1185">Reference proteome</keyword>
<dbReference type="AlphaFoldDB" id="A0A848HFE1"/>
<dbReference type="Gene3D" id="3.30.450.20">
    <property type="entry name" value="PAS domain"/>
    <property type="match status" value="1"/>
</dbReference>
<dbReference type="InterPro" id="IPR000014">
    <property type="entry name" value="PAS"/>
</dbReference>
<evidence type="ECO:0000313" key="2">
    <source>
        <dbReference type="EMBL" id="NML46328.1"/>
    </source>
</evidence>
<comment type="caution">
    <text evidence="2">The sequence shown here is derived from an EMBL/GenBank/DDBJ whole genome shotgun (WGS) entry which is preliminary data.</text>
</comment>
<evidence type="ECO:0000313" key="3">
    <source>
        <dbReference type="Proteomes" id="UP000541185"/>
    </source>
</evidence>
<evidence type="ECO:0000259" key="1">
    <source>
        <dbReference type="PROSITE" id="PS50112"/>
    </source>
</evidence>
<dbReference type="PROSITE" id="PS50112">
    <property type="entry name" value="PAS"/>
    <property type="match status" value="1"/>
</dbReference>
<dbReference type="EMBL" id="JABBFX010000002">
    <property type="protein sequence ID" value="NML46328.1"/>
    <property type="molecule type" value="Genomic_DNA"/>
</dbReference>
<name>A0A848HFE1_9BURK</name>
<dbReference type="SMART" id="SM00091">
    <property type="entry name" value="PAS"/>
    <property type="match status" value="1"/>
</dbReference>
<protein>
    <submittedName>
        <fullName evidence="2">PAS domain S-box protein</fullName>
    </submittedName>
</protein>
<dbReference type="Pfam" id="PF08448">
    <property type="entry name" value="PAS_4"/>
    <property type="match status" value="1"/>
</dbReference>
<dbReference type="SUPFAM" id="SSF55785">
    <property type="entry name" value="PYP-like sensor domain (PAS domain)"/>
    <property type="match status" value="1"/>
</dbReference>
<feature type="domain" description="PAS" evidence="1">
    <location>
        <begin position="11"/>
        <end position="74"/>
    </location>
</feature>
<dbReference type="CDD" id="cd00130">
    <property type="entry name" value="PAS"/>
    <property type="match status" value="1"/>
</dbReference>
<accession>A0A848HFE1</accession>
<dbReference type="Proteomes" id="UP000541185">
    <property type="component" value="Unassembled WGS sequence"/>
</dbReference>
<dbReference type="InterPro" id="IPR035965">
    <property type="entry name" value="PAS-like_dom_sf"/>
</dbReference>
<sequence>MEQAWCLPQAVLDQAAEAIIFADREGRIQLWNRGAEVLFGYAPREAVGQSLDIIIPERFRPAHNQGFREAMASGQLRAANRVRTTRAIDKFGGRIYVEISFFLVKDPAGGVVGAGAIGRDVTQAFLEKQAALTRAGASPA</sequence>
<gene>
    <name evidence="2" type="ORF">HHL11_21445</name>
</gene>
<reference evidence="2 3" key="1">
    <citation type="submission" date="2020-04" db="EMBL/GenBank/DDBJ databases">
        <title>Ramlibacter sp. G-1-2-2 isolated from soil.</title>
        <authorList>
            <person name="Dahal R.H."/>
        </authorList>
    </citation>
    <scope>NUCLEOTIDE SEQUENCE [LARGE SCALE GENOMIC DNA]</scope>
    <source>
        <strain evidence="2 3">G-1-2-2</strain>
    </source>
</reference>
<organism evidence="2 3">
    <name type="scientific">Ramlibacter agri</name>
    <dbReference type="NCBI Taxonomy" id="2728837"/>
    <lineage>
        <taxon>Bacteria</taxon>
        <taxon>Pseudomonadati</taxon>
        <taxon>Pseudomonadota</taxon>
        <taxon>Betaproteobacteria</taxon>
        <taxon>Burkholderiales</taxon>
        <taxon>Comamonadaceae</taxon>
        <taxon>Ramlibacter</taxon>
    </lineage>
</organism>
<proteinExistence type="predicted"/>
<dbReference type="InterPro" id="IPR013656">
    <property type="entry name" value="PAS_4"/>
</dbReference>
<dbReference type="NCBIfam" id="TIGR00229">
    <property type="entry name" value="sensory_box"/>
    <property type="match status" value="1"/>
</dbReference>